<evidence type="ECO:0008006" key="4">
    <source>
        <dbReference type="Google" id="ProtNLM"/>
    </source>
</evidence>
<keyword evidence="1" id="KW-0472">Membrane</keyword>
<dbReference type="RefSeq" id="WP_009116046.1">
    <property type="nucleotide sequence ID" value="NZ_JH165159.1"/>
</dbReference>
<keyword evidence="3" id="KW-1185">Reference proteome</keyword>
<feature type="transmembrane region" description="Helical" evidence="1">
    <location>
        <begin position="119"/>
        <end position="137"/>
    </location>
</feature>
<feature type="transmembrane region" description="Helical" evidence="1">
    <location>
        <begin position="143"/>
        <end position="165"/>
    </location>
</feature>
<accession>G4CP94</accession>
<evidence type="ECO:0000313" key="2">
    <source>
        <dbReference type="EMBL" id="EGZ48188.1"/>
    </source>
</evidence>
<sequence>MKNLYSLLNLPAGADSQQISKALSQATEQELLSLNQLQEIKDNLSTLVTKAEYDLKLFQTHPELWETLDHIPTSNTESAKEETATEVADENNYSIFVEERLLSPEEQQLRRMRTINKSTYIISGFFGGVFGLHHLLIGDRAAATVHLIISLTVIGLPVMFLKSLIDIYKAAARIPDEYGMIHL</sequence>
<reference evidence="2 3" key="1">
    <citation type="submission" date="2011-06" db="EMBL/GenBank/DDBJ databases">
        <authorList>
            <person name="Muzny D."/>
            <person name="Qin X."/>
            <person name="Deng J."/>
            <person name="Jiang H."/>
            <person name="Liu Y."/>
            <person name="Qu J."/>
            <person name="Song X.-Z."/>
            <person name="Zhang L."/>
            <person name="Thornton R."/>
            <person name="Coyle M."/>
            <person name="Francisco L."/>
            <person name="Jackson L."/>
            <person name="Javaid M."/>
            <person name="Korchina V."/>
            <person name="Kovar C."/>
            <person name="Mata R."/>
            <person name="Mathew T."/>
            <person name="Ngo R."/>
            <person name="Nguyen L."/>
            <person name="Nguyen N."/>
            <person name="Okwuonu G."/>
            <person name="Ongeri F."/>
            <person name="Pham C."/>
            <person name="Simmons D."/>
            <person name="Wilczek-Boney K."/>
            <person name="Hale W."/>
            <person name="Jakkamsetti A."/>
            <person name="Pham P."/>
            <person name="Ruth R."/>
            <person name="San Lucas F."/>
            <person name="Warren J."/>
            <person name="Zhang J."/>
            <person name="Zhao Z."/>
            <person name="Zhou C."/>
            <person name="Zhu D."/>
            <person name="Lee S."/>
            <person name="Bess C."/>
            <person name="Blankenburg K."/>
            <person name="Forbes L."/>
            <person name="Fu Q."/>
            <person name="Gubbala S."/>
            <person name="Hirani K."/>
            <person name="Jayaseelan J.C."/>
            <person name="Lara F."/>
            <person name="Munidasa M."/>
            <person name="Palculict T."/>
            <person name="Patil S."/>
            <person name="Pu L.-L."/>
            <person name="Saada N."/>
            <person name="Tang L."/>
            <person name="Weissenberger G."/>
            <person name="Zhu Y."/>
            <person name="Hemphill L."/>
            <person name="Shang Y."/>
            <person name="Youmans B."/>
            <person name="Ayvaz T."/>
            <person name="Ross M."/>
            <person name="Santibanez J."/>
            <person name="Aqrawi P."/>
            <person name="Gross S."/>
            <person name="Joshi V."/>
            <person name="Fowler G."/>
            <person name="Nazareth L."/>
            <person name="Reid J."/>
            <person name="Worley K."/>
            <person name="Petrosino J."/>
            <person name="Highlander S."/>
            <person name="Gibbs R."/>
        </authorList>
    </citation>
    <scope>NUCLEOTIDE SEQUENCE [LARGE SCALE GENOMIC DNA]</scope>
    <source>
        <strain evidence="2 3">9715</strain>
    </source>
</reference>
<keyword evidence="1" id="KW-1133">Transmembrane helix</keyword>
<gene>
    <name evidence="2" type="ORF">HMPREF9370_0903</name>
</gene>
<organism evidence="2 3">
    <name type="scientific">Neisseria wadsworthii 9715</name>
    <dbReference type="NCBI Taxonomy" id="1030841"/>
    <lineage>
        <taxon>Bacteria</taxon>
        <taxon>Pseudomonadati</taxon>
        <taxon>Pseudomonadota</taxon>
        <taxon>Betaproteobacteria</taxon>
        <taxon>Neisseriales</taxon>
        <taxon>Neisseriaceae</taxon>
        <taxon>Neisseria</taxon>
    </lineage>
</organism>
<protein>
    <recommendedName>
        <fullName evidence="4">TM2 domain-containing protein</fullName>
    </recommendedName>
</protein>
<dbReference type="HOGENOM" id="CLU_1473719_0_0_4"/>
<dbReference type="PATRIC" id="fig|1030841.3.peg.886"/>
<dbReference type="AlphaFoldDB" id="G4CP94"/>
<keyword evidence="1" id="KW-0812">Transmembrane</keyword>
<comment type="caution">
    <text evidence="2">The sequence shown here is derived from an EMBL/GenBank/DDBJ whole genome shotgun (WGS) entry which is preliminary data.</text>
</comment>
<evidence type="ECO:0000313" key="3">
    <source>
        <dbReference type="Proteomes" id="UP000005336"/>
    </source>
</evidence>
<dbReference type="Proteomes" id="UP000005336">
    <property type="component" value="Unassembled WGS sequence"/>
</dbReference>
<dbReference type="STRING" id="1030841.HMPREF9370_0903"/>
<dbReference type="EMBL" id="AGAZ01000035">
    <property type="protein sequence ID" value="EGZ48188.1"/>
    <property type="molecule type" value="Genomic_DNA"/>
</dbReference>
<evidence type="ECO:0000256" key="1">
    <source>
        <dbReference type="SAM" id="Phobius"/>
    </source>
</evidence>
<name>G4CP94_9NEIS</name>
<proteinExistence type="predicted"/>
<dbReference type="OrthoDB" id="8607021at2"/>